<name>Q0A9L1_ALKEH</name>
<dbReference type="EMBL" id="CP000453">
    <property type="protein sequence ID" value="ABI56476.1"/>
    <property type="molecule type" value="Genomic_DNA"/>
</dbReference>
<dbReference type="KEGG" id="aeh:Mlg_1125"/>
<dbReference type="Pfam" id="PF12643">
    <property type="entry name" value="MazG-like"/>
    <property type="match status" value="1"/>
</dbReference>
<dbReference type="Gene3D" id="1.10.287.1080">
    <property type="entry name" value="MazG-like"/>
    <property type="match status" value="1"/>
</dbReference>
<dbReference type="SUPFAM" id="SSF101386">
    <property type="entry name" value="all-alpha NTP pyrophosphatases"/>
    <property type="match status" value="1"/>
</dbReference>
<dbReference type="HOGENOM" id="CLU_110454_2_2_6"/>
<dbReference type="GO" id="GO:0042262">
    <property type="term" value="P:DNA protection"/>
    <property type="evidence" value="ECO:0007669"/>
    <property type="project" value="TreeGrafter"/>
</dbReference>
<dbReference type="InterPro" id="IPR025984">
    <property type="entry name" value="DCTPP"/>
</dbReference>
<dbReference type="GO" id="GO:0005829">
    <property type="term" value="C:cytosol"/>
    <property type="evidence" value="ECO:0007669"/>
    <property type="project" value="TreeGrafter"/>
</dbReference>
<evidence type="ECO:0008006" key="3">
    <source>
        <dbReference type="Google" id="ProtNLM"/>
    </source>
</evidence>
<proteinExistence type="predicted"/>
<dbReference type="eggNOG" id="COG1694">
    <property type="taxonomic scope" value="Bacteria"/>
</dbReference>
<reference evidence="2" key="1">
    <citation type="submission" date="2006-08" db="EMBL/GenBank/DDBJ databases">
        <title>Complete sequence of Alkalilimnicola ehrilichei MLHE-1.</title>
        <authorList>
            <person name="Copeland A."/>
            <person name="Lucas S."/>
            <person name="Lapidus A."/>
            <person name="Barry K."/>
            <person name="Detter J.C."/>
            <person name="Glavina del Rio T."/>
            <person name="Hammon N."/>
            <person name="Israni S."/>
            <person name="Dalin E."/>
            <person name="Tice H."/>
            <person name="Pitluck S."/>
            <person name="Sims D."/>
            <person name="Brettin T."/>
            <person name="Bruce D."/>
            <person name="Han C."/>
            <person name="Tapia R."/>
            <person name="Gilna P."/>
            <person name="Schmutz J."/>
            <person name="Larimer F."/>
            <person name="Land M."/>
            <person name="Hauser L."/>
            <person name="Kyrpides N."/>
            <person name="Mikhailova N."/>
            <person name="Oremland R.S."/>
            <person name="Hoeft S.E."/>
            <person name="Switzer-Blum J."/>
            <person name="Kulp T."/>
            <person name="King G."/>
            <person name="Tabita R."/>
            <person name="Witte B."/>
            <person name="Santini J.M."/>
            <person name="Basu P."/>
            <person name="Hollibaugh J.T."/>
            <person name="Xie G."/>
            <person name="Stolz J.F."/>
            <person name="Richardson P."/>
        </authorList>
    </citation>
    <scope>NUCLEOTIDE SEQUENCE [LARGE SCALE GENOMIC DNA]</scope>
    <source>
        <strain evidence="2">ATCC BAA-1101 / DSM 17681 / MLHE-1</strain>
    </source>
</reference>
<keyword evidence="2" id="KW-1185">Reference proteome</keyword>
<accession>Q0A9L1</accession>
<dbReference type="OrthoDB" id="9791898at2"/>
<evidence type="ECO:0000313" key="1">
    <source>
        <dbReference type="EMBL" id="ABI56476.1"/>
    </source>
</evidence>
<dbReference type="PIRSF" id="PIRSF029826">
    <property type="entry name" value="UCP029826_pph"/>
    <property type="match status" value="1"/>
</dbReference>
<dbReference type="GO" id="GO:0047840">
    <property type="term" value="F:dCTP diphosphatase activity"/>
    <property type="evidence" value="ECO:0007669"/>
    <property type="project" value="TreeGrafter"/>
</dbReference>
<dbReference type="RefSeq" id="WP_011628871.1">
    <property type="nucleotide sequence ID" value="NC_008340.1"/>
</dbReference>
<dbReference type="InterPro" id="IPR052555">
    <property type="entry name" value="dCTP_Pyrophosphatase"/>
</dbReference>
<dbReference type="AlphaFoldDB" id="Q0A9L1"/>
<dbReference type="Proteomes" id="UP000001962">
    <property type="component" value="Chromosome"/>
</dbReference>
<dbReference type="PANTHER" id="PTHR46523">
    <property type="entry name" value="DCTP PYROPHOSPHATASE 1"/>
    <property type="match status" value="1"/>
</dbReference>
<evidence type="ECO:0000313" key="2">
    <source>
        <dbReference type="Proteomes" id="UP000001962"/>
    </source>
</evidence>
<organism evidence="1 2">
    <name type="scientific">Alkalilimnicola ehrlichii (strain ATCC BAA-1101 / DSM 17681 / MLHE-1)</name>
    <dbReference type="NCBI Taxonomy" id="187272"/>
    <lineage>
        <taxon>Bacteria</taxon>
        <taxon>Pseudomonadati</taxon>
        <taxon>Pseudomonadota</taxon>
        <taxon>Gammaproteobacteria</taxon>
        <taxon>Chromatiales</taxon>
        <taxon>Ectothiorhodospiraceae</taxon>
        <taxon>Alkalilimnicola</taxon>
    </lineage>
</organism>
<dbReference type="GO" id="GO:0006253">
    <property type="term" value="P:dCTP catabolic process"/>
    <property type="evidence" value="ECO:0007669"/>
    <property type="project" value="TreeGrafter"/>
</dbReference>
<sequence>MSDFQTLREKARAFAEARNWDQFHSPKNLTMALSGEVGELQDLFQWMTEAQSHELTPDQHQAAAHEIADVQIYLLRLADKLGIDIPRAVEEKMALNEKRYPAEKVWGSSLKYTGYQREDDSAS</sequence>
<gene>
    <name evidence="1" type="ordered locus">Mlg_1125</name>
</gene>
<dbReference type="CDD" id="cd11537">
    <property type="entry name" value="NTP-PPase_RS21-C6_like"/>
    <property type="match status" value="1"/>
</dbReference>
<protein>
    <recommendedName>
        <fullName evidence="3">Nucleotide pyrophosphohydrolase</fullName>
    </recommendedName>
</protein>
<dbReference type="PANTHER" id="PTHR46523:SF1">
    <property type="entry name" value="DCTP PYROPHOSPHATASE 1"/>
    <property type="match status" value="1"/>
</dbReference>